<name>A0A7W9GEK2_9ACTN</name>
<dbReference type="AlphaFoldDB" id="A0A7W9GEK2"/>
<dbReference type="Gene3D" id="1.10.357.10">
    <property type="entry name" value="Tetracycline Repressor, domain 2"/>
    <property type="match status" value="1"/>
</dbReference>
<comment type="caution">
    <text evidence="6">The sequence shown here is derived from an EMBL/GenBank/DDBJ whole genome shotgun (WGS) entry which is preliminary data.</text>
</comment>
<proteinExistence type="predicted"/>
<dbReference type="InterPro" id="IPR050109">
    <property type="entry name" value="HTH-type_TetR-like_transc_reg"/>
</dbReference>
<dbReference type="GO" id="GO:0003700">
    <property type="term" value="F:DNA-binding transcription factor activity"/>
    <property type="evidence" value="ECO:0007669"/>
    <property type="project" value="TreeGrafter"/>
</dbReference>
<dbReference type="InterPro" id="IPR023772">
    <property type="entry name" value="DNA-bd_HTH_TetR-type_CS"/>
</dbReference>
<evidence type="ECO:0000256" key="2">
    <source>
        <dbReference type="ARBA" id="ARBA00023125"/>
    </source>
</evidence>
<dbReference type="PANTHER" id="PTHR30055">
    <property type="entry name" value="HTH-TYPE TRANSCRIPTIONAL REGULATOR RUTR"/>
    <property type="match status" value="1"/>
</dbReference>
<dbReference type="Pfam" id="PF00440">
    <property type="entry name" value="TetR_N"/>
    <property type="match status" value="1"/>
</dbReference>
<protein>
    <submittedName>
        <fullName evidence="6">AcrR family transcriptional regulator</fullName>
    </submittedName>
</protein>
<dbReference type="GO" id="GO:0045892">
    <property type="term" value="P:negative regulation of DNA-templated transcription"/>
    <property type="evidence" value="ECO:0007669"/>
    <property type="project" value="UniProtKB-ARBA"/>
</dbReference>
<dbReference type="FunFam" id="1.10.10.60:FF:000141">
    <property type="entry name" value="TetR family transcriptional regulator"/>
    <property type="match status" value="1"/>
</dbReference>
<dbReference type="InterPro" id="IPR001647">
    <property type="entry name" value="HTH_TetR"/>
</dbReference>
<organism evidence="6 7">
    <name type="scientific">Nonomuraea jabiensis</name>
    <dbReference type="NCBI Taxonomy" id="882448"/>
    <lineage>
        <taxon>Bacteria</taxon>
        <taxon>Bacillati</taxon>
        <taxon>Actinomycetota</taxon>
        <taxon>Actinomycetes</taxon>
        <taxon>Streptosporangiales</taxon>
        <taxon>Streptosporangiaceae</taxon>
        <taxon>Nonomuraea</taxon>
    </lineage>
</organism>
<dbReference type="PROSITE" id="PS01081">
    <property type="entry name" value="HTH_TETR_1"/>
    <property type="match status" value="1"/>
</dbReference>
<dbReference type="InterPro" id="IPR009057">
    <property type="entry name" value="Homeodomain-like_sf"/>
</dbReference>
<dbReference type="EMBL" id="JACHMB010000001">
    <property type="protein sequence ID" value="MBB5782389.1"/>
    <property type="molecule type" value="Genomic_DNA"/>
</dbReference>
<reference evidence="6 7" key="1">
    <citation type="submission" date="2020-08" db="EMBL/GenBank/DDBJ databases">
        <title>Sequencing the genomes of 1000 actinobacteria strains.</title>
        <authorList>
            <person name="Klenk H.-P."/>
        </authorList>
    </citation>
    <scope>NUCLEOTIDE SEQUENCE [LARGE SCALE GENOMIC DNA]</scope>
    <source>
        <strain evidence="6 7">DSM 45507</strain>
    </source>
</reference>
<keyword evidence="7" id="KW-1185">Reference proteome</keyword>
<feature type="DNA-binding region" description="H-T-H motif" evidence="4">
    <location>
        <begin position="36"/>
        <end position="55"/>
    </location>
</feature>
<dbReference type="GO" id="GO:0000976">
    <property type="term" value="F:transcription cis-regulatory region binding"/>
    <property type="evidence" value="ECO:0007669"/>
    <property type="project" value="TreeGrafter"/>
</dbReference>
<keyword evidence="1" id="KW-0805">Transcription regulation</keyword>
<keyword evidence="3" id="KW-0804">Transcription</keyword>
<dbReference type="PANTHER" id="PTHR30055:SF234">
    <property type="entry name" value="HTH-TYPE TRANSCRIPTIONAL REGULATOR BETI"/>
    <property type="match status" value="1"/>
</dbReference>
<evidence type="ECO:0000313" key="7">
    <source>
        <dbReference type="Proteomes" id="UP000579153"/>
    </source>
</evidence>
<dbReference type="SUPFAM" id="SSF46689">
    <property type="entry name" value="Homeodomain-like"/>
    <property type="match status" value="1"/>
</dbReference>
<evidence type="ECO:0000259" key="5">
    <source>
        <dbReference type="PROSITE" id="PS50977"/>
    </source>
</evidence>
<dbReference type="Proteomes" id="UP000579153">
    <property type="component" value="Unassembled WGS sequence"/>
</dbReference>
<evidence type="ECO:0000256" key="4">
    <source>
        <dbReference type="PROSITE-ProRule" id="PRU00335"/>
    </source>
</evidence>
<dbReference type="RefSeq" id="WP_185075492.1">
    <property type="nucleotide sequence ID" value="NZ_JACHMB010000001.1"/>
</dbReference>
<evidence type="ECO:0000256" key="1">
    <source>
        <dbReference type="ARBA" id="ARBA00023015"/>
    </source>
</evidence>
<evidence type="ECO:0000313" key="6">
    <source>
        <dbReference type="EMBL" id="MBB5782389.1"/>
    </source>
</evidence>
<dbReference type="PRINTS" id="PR00455">
    <property type="entry name" value="HTHTETR"/>
</dbReference>
<accession>A0A7W9GEK2</accession>
<evidence type="ECO:0000256" key="3">
    <source>
        <dbReference type="ARBA" id="ARBA00023163"/>
    </source>
</evidence>
<feature type="domain" description="HTH tetR-type" evidence="5">
    <location>
        <begin position="13"/>
        <end position="73"/>
    </location>
</feature>
<gene>
    <name evidence="6" type="ORF">HD596_009145</name>
</gene>
<dbReference type="PROSITE" id="PS50977">
    <property type="entry name" value="HTH_TETR_2"/>
    <property type="match status" value="1"/>
</dbReference>
<sequence>MTSSRPLVERKQRQARQRIIEAAQELFQEHGFDGVSVGDIAERAEVGRTTFFRHFRDKQEVVFAREQELLDLVAAAAQADDAPPPRNVTEGVEQLGPVVVALCAQATADAAGYARHFALIEQHPELRDRDAVKMQQFGDKLSELLIRRGSDEATAVLAGQIALACFQTAKRLGNNPHTLADDTRAALAQALTLGTGTTNTAAP</sequence>
<keyword evidence="2 4" id="KW-0238">DNA-binding</keyword>